<evidence type="ECO:0000256" key="7">
    <source>
        <dbReference type="ARBA" id="ARBA00023136"/>
    </source>
</evidence>
<comment type="subcellular location">
    <subcellularLocation>
        <location evidence="1">Cell membrane</location>
        <topology evidence="1">Multi-pass membrane protein</topology>
    </subcellularLocation>
</comment>
<evidence type="ECO:0000256" key="3">
    <source>
        <dbReference type="ARBA" id="ARBA00022475"/>
    </source>
</evidence>
<evidence type="ECO:0000256" key="8">
    <source>
        <dbReference type="SAM" id="Phobius"/>
    </source>
</evidence>
<feature type="transmembrane region" description="Helical" evidence="8">
    <location>
        <begin position="363"/>
        <end position="382"/>
    </location>
</feature>
<comment type="caution">
    <text evidence="9">The sequence shown here is derived from an EMBL/GenBank/DDBJ whole genome shotgun (WGS) entry which is preliminary data.</text>
</comment>
<dbReference type="InterPro" id="IPR000109">
    <property type="entry name" value="POT_fam"/>
</dbReference>
<evidence type="ECO:0000313" key="9">
    <source>
        <dbReference type="EMBL" id="GLQ65192.1"/>
    </source>
</evidence>
<keyword evidence="7 8" id="KW-0472">Membrane</keyword>
<dbReference type="PANTHER" id="PTHR23517">
    <property type="entry name" value="RESISTANCE PROTEIN MDTM, PUTATIVE-RELATED-RELATED"/>
    <property type="match status" value="1"/>
</dbReference>
<dbReference type="Gene3D" id="1.20.1250.20">
    <property type="entry name" value="MFS general substrate transporter like domains"/>
    <property type="match status" value="1"/>
</dbReference>
<feature type="transmembrane region" description="Helical" evidence="8">
    <location>
        <begin position="433"/>
        <end position="453"/>
    </location>
</feature>
<keyword evidence="6 8" id="KW-1133">Transmembrane helix</keyword>
<feature type="transmembrane region" description="Helical" evidence="8">
    <location>
        <begin position="333"/>
        <end position="351"/>
    </location>
</feature>
<evidence type="ECO:0000256" key="6">
    <source>
        <dbReference type="ARBA" id="ARBA00022989"/>
    </source>
</evidence>
<evidence type="ECO:0000256" key="2">
    <source>
        <dbReference type="ARBA" id="ARBA00022448"/>
    </source>
</evidence>
<evidence type="ECO:0000256" key="4">
    <source>
        <dbReference type="ARBA" id="ARBA00022692"/>
    </source>
</evidence>
<protein>
    <submittedName>
        <fullName evidence="9">MFS transporter</fullName>
    </submittedName>
</protein>
<dbReference type="PROSITE" id="PS01022">
    <property type="entry name" value="PTR2_1"/>
    <property type="match status" value="1"/>
</dbReference>
<feature type="transmembrane region" description="Helical" evidence="8">
    <location>
        <begin position="66"/>
        <end position="85"/>
    </location>
</feature>
<dbReference type="InterPro" id="IPR036259">
    <property type="entry name" value="MFS_trans_sf"/>
</dbReference>
<evidence type="ECO:0000256" key="1">
    <source>
        <dbReference type="ARBA" id="ARBA00004651"/>
    </source>
</evidence>
<feature type="transmembrane region" description="Helical" evidence="8">
    <location>
        <begin position="465"/>
        <end position="489"/>
    </location>
</feature>
<feature type="transmembrane region" description="Helical" evidence="8">
    <location>
        <begin position="151"/>
        <end position="174"/>
    </location>
</feature>
<keyword evidence="5" id="KW-0653">Protein transport</keyword>
<organism evidence="9 10">
    <name type="scientific">Gluconobacter kondonii</name>
    <dbReference type="NCBI Taxonomy" id="941463"/>
    <lineage>
        <taxon>Bacteria</taxon>
        <taxon>Pseudomonadati</taxon>
        <taxon>Pseudomonadota</taxon>
        <taxon>Alphaproteobacteria</taxon>
        <taxon>Acetobacterales</taxon>
        <taxon>Acetobacteraceae</taxon>
        <taxon>Gluconobacter</taxon>
    </lineage>
</organism>
<reference evidence="10" key="1">
    <citation type="journal article" date="2019" name="Int. J. Syst. Evol. Microbiol.">
        <title>The Global Catalogue of Microorganisms (GCM) 10K type strain sequencing project: providing services to taxonomists for standard genome sequencing and annotation.</title>
        <authorList>
            <consortium name="The Broad Institute Genomics Platform"/>
            <consortium name="The Broad Institute Genome Sequencing Center for Infectious Disease"/>
            <person name="Wu L."/>
            <person name="Ma J."/>
        </authorList>
    </citation>
    <scope>NUCLEOTIDE SEQUENCE [LARGE SCALE GENOMIC DNA]</scope>
    <source>
        <strain evidence="10">NBRC 3266</strain>
    </source>
</reference>
<dbReference type="InterPro" id="IPR005279">
    <property type="entry name" value="Dipep/tripep_permease"/>
</dbReference>
<dbReference type="CDD" id="cd17346">
    <property type="entry name" value="MFS_DtpA_like"/>
    <property type="match status" value="1"/>
</dbReference>
<dbReference type="PANTHER" id="PTHR23517:SF15">
    <property type="entry name" value="PROTON-DEPENDENT OLIGOPEPTIDE FAMILY TRANSPORT PROTEIN"/>
    <property type="match status" value="1"/>
</dbReference>
<dbReference type="Pfam" id="PF00854">
    <property type="entry name" value="PTR2"/>
    <property type="match status" value="1"/>
</dbReference>
<feature type="transmembrane region" description="Helical" evidence="8">
    <location>
        <begin position="394"/>
        <end position="421"/>
    </location>
</feature>
<dbReference type="SUPFAM" id="SSF103473">
    <property type="entry name" value="MFS general substrate transporter"/>
    <property type="match status" value="1"/>
</dbReference>
<dbReference type="InterPro" id="IPR018456">
    <property type="entry name" value="PTR2_symporter_CS"/>
</dbReference>
<keyword evidence="10" id="KW-1185">Reference proteome</keyword>
<feature type="transmembrane region" description="Helical" evidence="8">
    <location>
        <begin position="97"/>
        <end position="130"/>
    </location>
</feature>
<feature type="transmembrane region" description="Helical" evidence="8">
    <location>
        <begin position="225"/>
        <end position="243"/>
    </location>
</feature>
<keyword evidence="3" id="KW-1003">Cell membrane</keyword>
<sequence>MLRLLVSDGFCMTATSLSSAPGMRRRAFTVVLAIELWERFGYYGMQAVLTLFMVVHLRMGDAAANLMMGAFGALTYITPLVGGVIGDRVLGARRTVVMGALLLTCGYAVLAAALQSHILLLVAMALISTGNGLFKPNAGNLVRRIYKNDDAALDAAFTLYYMSVNVGSTVSMLLTPWLQIHYGAPSAFAACAIGLGVGLLYYVLRSNWLDATTPASEKQPVPLRRFGLVGAGLVLMTVFNAWILGSDTLARLCVTAAGAILAAIWVALYVRAPKAERPGLRLTYMLCLQGTIYLVFYQQMMTSLTLFALRGVSGDYRIGGVTLFHMSAGQFQVLNSLWIMALSPALAFLYNRMGQQQKQTSHARKMILGYAMVALGFGVWWAAAAHADGLVSPWVMVVGYGFLSLGELLTIGLGLAVVACYSPARLSGFMMGALYLLWGIAMYVGSLVANQAALSPEAIAGGGGASLYAGLFRTLCEIAAALVVLLLCLEPLTRRWDREHATVIGG</sequence>
<feature type="transmembrane region" description="Helical" evidence="8">
    <location>
        <begin position="249"/>
        <end position="270"/>
    </location>
</feature>
<dbReference type="InterPro" id="IPR050171">
    <property type="entry name" value="MFS_Transporters"/>
</dbReference>
<name>A0ABQ5WQ53_9PROT</name>
<dbReference type="NCBIfam" id="TIGR00924">
    <property type="entry name" value="yjdL_sub1_fam"/>
    <property type="match status" value="1"/>
</dbReference>
<keyword evidence="2" id="KW-0813">Transport</keyword>
<evidence type="ECO:0000256" key="5">
    <source>
        <dbReference type="ARBA" id="ARBA00022856"/>
    </source>
</evidence>
<dbReference type="EMBL" id="BSNV01000003">
    <property type="protein sequence ID" value="GLQ65192.1"/>
    <property type="molecule type" value="Genomic_DNA"/>
</dbReference>
<keyword evidence="5" id="KW-0571">Peptide transport</keyword>
<gene>
    <name evidence="9" type="ORF">GCM10007870_07760</name>
</gene>
<keyword evidence="4 8" id="KW-0812">Transmembrane</keyword>
<dbReference type="Proteomes" id="UP001156629">
    <property type="component" value="Unassembled WGS sequence"/>
</dbReference>
<accession>A0ABQ5WQ53</accession>
<feature type="transmembrane region" description="Helical" evidence="8">
    <location>
        <begin position="180"/>
        <end position="204"/>
    </location>
</feature>
<evidence type="ECO:0000313" key="10">
    <source>
        <dbReference type="Proteomes" id="UP001156629"/>
    </source>
</evidence>
<proteinExistence type="predicted"/>